<sequence length="102" mass="11631">MTEEFRKLRQTVTDAQAALDRAQRDLDRAVRMCPHQWTAPKYAPTVREAYTVPASGGGSDYQPAFQVGREEKPRWTRTCTVCGLVEETTQVRSVTKEVPNFR</sequence>
<comment type="caution">
    <text evidence="2">The sequence shown here is derived from an EMBL/GenBank/DDBJ whole genome shotgun (WGS) entry which is preliminary data.</text>
</comment>
<accession>A0AAE4BMD5</accession>
<protein>
    <submittedName>
        <fullName evidence="2">Uncharacterized protein</fullName>
    </submittedName>
</protein>
<gene>
    <name evidence="2" type="ORF">J2Y00_002542</name>
</gene>
<proteinExistence type="predicted"/>
<dbReference type="AlphaFoldDB" id="A0AAE4BMD5"/>
<keyword evidence="1" id="KW-0175">Coiled coil</keyword>
<dbReference type="RefSeq" id="WP_309853806.1">
    <property type="nucleotide sequence ID" value="NZ_JAVDQJ010000004.1"/>
</dbReference>
<evidence type="ECO:0000313" key="3">
    <source>
        <dbReference type="Proteomes" id="UP001185331"/>
    </source>
</evidence>
<dbReference type="EMBL" id="JAVDQK010000005">
    <property type="protein sequence ID" value="MDR6218945.1"/>
    <property type="molecule type" value="Genomic_DNA"/>
</dbReference>
<feature type="coiled-coil region" evidence="1">
    <location>
        <begin position="5"/>
        <end position="32"/>
    </location>
</feature>
<organism evidence="2 3">
    <name type="scientific">Deinococcus soli</name>
    <name type="common">ex Cha et al. 2016</name>
    <dbReference type="NCBI Taxonomy" id="1309411"/>
    <lineage>
        <taxon>Bacteria</taxon>
        <taxon>Thermotogati</taxon>
        <taxon>Deinococcota</taxon>
        <taxon>Deinococci</taxon>
        <taxon>Deinococcales</taxon>
        <taxon>Deinococcaceae</taxon>
        <taxon>Deinococcus</taxon>
    </lineage>
</organism>
<evidence type="ECO:0000313" key="2">
    <source>
        <dbReference type="EMBL" id="MDR6218945.1"/>
    </source>
</evidence>
<dbReference type="Proteomes" id="UP001185331">
    <property type="component" value="Unassembled WGS sequence"/>
</dbReference>
<name>A0AAE4BMD5_9DEIO</name>
<reference evidence="2" key="1">
    <citation type="submission" date="2023-07" db="EMBL/GenBank/DDBJ databases">
        <title>Sorghum-associated microbial communities from plants grown in Nebraska, USA.</title>
        <authorList>
            <person name="Schachtman D."/>
        </authorList>
    </citation>
    <scope>NUCLEOTIDE SEQUENCE</scope>
    <source>
        <strain evidence="2">BE330</strain>
    </source>
</reference>
<evidence type="ECO:0000256" key="1">
    <source>
        <dbReference type="SAM" id="Coils"/>
    </source>
</evidence>